<gene>
    <name evidence="10" type="ORF">BRCON_0845</name>
</gene>
<dbReference type="PANTHER" id="PTHR30239">
    <property type="entry name" value="ACETOLACTATE SYNTHASE SMALL SUBUNIT"/>
    <property type="match status" value="1"/>
</dbReference>
<dbReference type="FunFam" id="3.30.70.1150:FF:000001">
    <property type="entry name" value="Acetolactate synthase small subunit"/>
    <property type="match status" value="1"/>
</dbReference>
<evidence type="ECO:0000256" key="5">
    <source>
        <dbReference type="ARBA" id="ARBA00022605"/>
    </source>
</evidence>
<evidence type="ECO:0000256" key="7">
    <source>
        <dbReference type="ARBA" id="ARBA00048670"/>
    </source>
</evidence>
<evidence type="ECO:0000256" key="6">
    <source>
        <dbReference type="ARBA" id="ARBA00023304"/>
    </source>
</evidence>
<proteinExistence type="inferred from homology"/>
<dbReference type="GO" id="GO:0005829">
    <property type="term" value="C:cytosol"/>
    <property type="evidence" value="ECO:0007669"/>
    <property type="project" value="TreeGrafter"/>
</dbReference>
<dbReference type="SUPFAM" id="SSF55021">
    <property type="entry name" value="ACT-like"/>
    <property type="match status" value="2"/>
</dbReference>
<dbReference type="InterPro" id="IPR039557">
    <property type="entry name" value="AHAS_ACT"/>
</dbReference>
<dbReference type="Gene3D" id="3.30.70.260">
    <property type="match status" value="1"/>
</dbReference>
<dbReference type="UniPathway" id="UPA00047">
    <property type="reaction ID" value="UER00055"/>
</dbReference>
<dbReference type="EMBL" id="CP030759">
    <property type="protein sequence ID" value="AXA35622.1"/>
    <property type="molecule type" value="Genomic_DNA"/>
</dbReference>
<keyword evidence="6 8" id="KW-0100">Branched-chain amino acid biosynthesis</keyword>
<comment type="pathway">
    <text evidence="2 8">Amino-acid biosynthesis; L-valine biosynthesis; L-valine from pyruvate: step 1/4.</text>
</comment>
<evidence type="ECO:0000256" key="8">
    <source>
        <dbReference type="RuleBase" id="RU368092"/>
    </source>
</evidence>
<dbReference type="InterPro" id="IPR002912">
    <property type="entry name" value="ACT_dom"/>
</dbReference>
<dbReference type="NCBIfam" id="NF008864">
    <property type="entry name" value="PRK11895.1"/>
    <property type="match status" value="1"/>
</dbReference>
<dbReference type="GO" id="GO:1990610">
    <property type="term" value="F:acetolactate synthase regulator activity"/>
    <property type="evidence" value="ECO:0007669"/>
    <property type="project" value="UniProtKB-UniRule"/>
</dbReference>
<reference evidence="10 11" key="1">
    <citation type="submission" date="2018-05" db="EMBL/GenBank/DDBJ databases">
        <title>A metagenomic window into the 2 km-deep terrestrial subsurface aquifer revealed taxonomically and functionally diverse microbial community comprising novel uncultured bacterial lineages.</title>
        <authorList>
            <person name="Kadnikov V.V."/>
            <person name="Mardanov A.V."/>
            <person name="Beletsky A.V."/>
            <person name="Banks D."/>
            <person name="Pimenov N.V."/>
            <person name="Frank Y.A."/>
            <person name="Karnachuk O.V."/>
            <person name="Ravin N.V."/>
        </authorList>
    </citation>
    <scope>NUCLEOTIDE SEQUENCE [LARGE SCALE GENOMIC DNA]</scope>
    <source>
        <strain evidence="10">BY</strain>
    </source>
</reference>
<dbReference type="KEGG" id="schv:BRCON_0845"/>
<protein>
    <recommendedName>
        <fullName evidence="8">Acetolactate synthase small subunit</fullName>
        <shortName evidence="8">AHAS</shortName>
        <shortName evidence="8">ALS</shortName>
        <ecNumber evidence="8">2.2.1.6</ecNumber>
    </recommendedName>
    <alternativeName>
        <fullName evidence="8">Acetohydroxy-acid synthase small subunit</fullName>
    </alternativeName>
</protein>
<comment type="subunit">
    <text evidence="4 8">Dimer of large and small chains.</text>
</comment>
<dbReference type="GO" id="GO:0009099">
    <property type="term" value="P:L-valine biosynthetic process"/>
    <property type="evidence" value="ECO:0007669"/>
    <property type="project" value="UniProtKB-UniRule"/>
</dbReference>
<dbReference type="PROSITE" id="PS51671">
    <property type="entry name" value="ACT"/>
    <property type="match status" value="1"/>
</dbReference>
<dbReference type="PANTHER" id="PTHR30239:SF0">
    <property type="entry name" value="ACETOLACTATE SYNTHASE SMALL SUBUNIT 1, CHLOROPLASTIC"/>
    <property type="match status" value="1"/>
</dbReference>
<evidence type="ECO:0000256" key="1">
    <source>
        <dbReference type="ARBA" id="ARBA00004974"/>
    </source>
</evidence>
<sequence>MEHVISVLVENKFGVLAHIAGLFSGRGFNIDSLAVGETEDPTVSRMTIVVHGDDAVVEQILKQLKRQVDVISAEDLSGTGNFVERELVLLKVASSAKNRREVIEIADIFRSKVVDVQHDSLTIEASGSGEKVAALIEMLKPYGIKAIARTGRIGLPRG</sequence>
<evidence type="ECO:0000313" key="11">
    <source>
        <dbReference type="Proteomes" id="UP000262583"/>
    </source>
</evidence>
<dbReference type="Pfam" id="PF10369">
    <property type="entry name" value="ALS_ss_C"/>
    <property type="match status" value="1"/>
</dbReference>
<dbReference type="FunFam" id="3.30.70.260:FF:000001">
    <property type="entry name" value="Acetolactate synthase, small subunit"/>
    <property type="match status" value="1"/>
</dbReference>
<accession>A0A2Z4Y4H4</accession>
<comment type="pathway">
    <text evidence="1 8">Amino-acid biosynthesis; L-isoleucine biosynthesis; L-isoleucine from 2-oxobutanoate: step 1/4.</text>
</comment>
<dbReference type="Proteomes" id="UP000262583">
    <property type="component" value="Chromosome"/>
</dbReference>
<evidence type="ECO:0000256" key="2">
    <source>
        <dbReference type="ARBA" id="ARBA00005025"/>
    </source>
</evidence>
<comment type="function">
    <text evidence="8">Catalyzes the conversion of 2 pyruvate molecules into acetolactate in the first common step of the biosynthetic pathway of the branched-amino acids such as leucine, isoleucine, and valine.</text>
</comment>
<dbReference type="Pfam" id="PF22629">
    <property type="entry name" value="ACT_AHAS_ss"/>
    <property type="match status" value="1"/>
</dbReference>
<dbReference type="UniPathway" id="UPA00049">
    <property type="reaction ID" value="UER00059"/>
</dbReference>
<comment type="similarity">
    <text evidence="3 8">Belongs to the acetolactate synthase small subunit family.</text>
</comment>
<keyword evidence="8" id="KW-0808">Transferase</keyword>
<dbReference type="InterPro" id="IPR019455">
    <property type="entry name" value="Acetolactate_synth_ssu_C"/>
</dbReference>
<dbReference type="InterPro" id="IPR027271">
    <property type="entry name" value="Acetolactate_synth/TF_NikR_C"/>
</dbReference>
<comment type="catalytic activity">
    <reaction evidence="7 8">
        <text>2 pyruvate + H(+) = (2S)-2-acetolactate + CO2</text>
        <dbReference type="Rhea" id="RHEA:25249"/>
        <dbReference type="ChEBI" id="CHEBI:15361"/>
        <dbReference type="ChEBI" id="CHEBI:15378"/>
        <dbReference type="ChEBI" id="CHEBI:16526"/>
        <dbReference type="ChEBI" id="CHEBI:58476"/>
        <dbReference type="EC" id="2.2.1.6"/>
    </reaction>
</comment>
<dbReference type="GO" id="GO:0009097">
    <property type="term" value="P:isoleucine biosynthetic process"/>
    <property type="evidence" value="ECO:0007669"/>
    <property type="project" value="UniProtKB-UniRule"/>
</dbReference>
<dbReference type="InterPro" id="IPR054480">
    <property type="entry name" value="AHAS_small-like_ACT"/>
</dbReference>
<dbReference type="GO" id="GO:0003984">
    <property type="term" value="F:acetolactate synthase activity"/>
    <property type="evidence" value="ECO:0007669"/>
    <property type="project" value="UniProtKB-UniRule"/>
</dbReference>
<keyword evidence="5 8" id="KW-0028">Amino-acid biosynthesis</keyword>
<dbReference type="NCBIfam" id="TIGR00119">
    <property type="entry name" value="acolac_sm"/>
    <property type="match status" value="1"/>
</dbReference>
<evidence type="ECO:0000256" key="3">
    <source>
        <dbReference type="ARBA" id="ARBA00006341"/>
    </source>
</evidence>
<dbReference type="AlphaFoldDB" id="A0A2Z4Y4H4"/>
<dbReference type="EC" id="2.2.1.6" evidence="8"/>
<name>A0A2Z4Y4H4_SUMC1</name>
<feature type="domain" description="ACT" evidence="9">
    <location>
        <begin position="4"/>
        <end position="78"/>
    </location>
</feature>
<evidence type="ECO:0000313" key="10">
    <source>
        <dbReference type="EMBL" id="AXA35622.1"/>
    </source>
</evidence>
<evidence type="ECO:0000256" key="4">
    <source>
        <dbReference type="ARBA" id="ARBA00011744"/>
    </source>
</evidence>
<dbReference type="CDD" id="cd04878">
    <property type="entry name" value="ACT_AHAS"/>
    <property type="match status" value="1"/>
</dbReference>
<dbReference type="InterPro" id="IPR004789">
    <property type="entry name" value="Acetalactate_synth_ssu"/>
</dbReference>
<evidence type="ECO:0000259" key="9">
    <source>
        <dbReference type="PROSITE" id="PS51671"/>
    </source>
</evidence>
<organism evidence="10 11">
    <name type="scientific">Sumerlaea chitinivorans</name>
    <dbReference type="NCBI Taxonomy" id="2250252"/>
    <lineage>
        <taxon>Bacteria</taxon>
        <taxon>Candidatus Sumerlaeota</taxon>
        <taxon>Candidatus Sumerlaeia</taxon>
        <taxon>Candidatus Sumerlaeales</taxon>
        <taxon>Candidatus Sumerlaeaceae</taxon>
        <taxon>Candidatus Sumerlaea</taxon>
    </lineage>
</organism>
<dbReference type="InterPro" id="IPR045865">
    <property type="entry name" value="ACT-like_dom_sf"/>
</dbReference>
<dbReference type="Gene3D" id="3.30.70.1150">
    <property type="entry name" value="ACT-like. Chain A, domain 2"/>
    <property type="match status" value="1"/>
</dbReference>